<dbReference type="KEGG" id="amim:MIM_c20250"/>
<protein>
    <submittedName>
        <fullName evidence="8">Putative high-affinity branched-chain amino acid transport ATP-binding protein BraG</fullName>
    </submittedName>
</protein>
<evidence type="ECO:0000256" key="6">
    <source>
        <dbReference type="ARBA" id="ARBA00022970"/>
    </source>
</evidence>
<dbReference type="AlphaFoldDB" id="W0PB59"/>
<accession>W0PB59</accession>
<dbReference type="RefSeq" id="WP_084458967.1">
    <property type="nucleotide sequence ID" value="NZ_CP003915.1"/>
</dbReference>
<dbReference type="GO" id="GO:0015807">
    <property type="term" value="P:L-amino acid transport"/>
    <property type="evidence" value="ECO:0007669"/>
    <property type="project" value="TreeGrafter"/>
</dbReference>
<keyword evidence="5 8" id="KW-0067">ATP-binding</keyword>
<dbReference type="SUPFAM" id="SSF52540">
    <property type="entry name" value="P-loop containing nucleoside triphosphate hydrolases"/>
    <property type="match status" value="1"/>
</dbReference>
<evidence type="ECO:0000256" key="3">
    <source>
        <dbReference type="ARBA" id="ARBA00022475"/>
    </source>
</evidence>
<dbReference type="InterPro" id="IPR003593">
    <property type="entry name" value="AAA+_ATPase"/>
</dbReference>
<reference evidence="8 9" key="1">
    <citation type="journal article" date="2014" name="Microbiology">
        <title>Unravelling the complete genome sequence of Advenella mimigardefordensis strain DPN7T and novel insights in the catabolism of the xenobiotic polythioester precursor 3,3'-dithiodipropionate.</title>
        <authorList>
            <person name="Wubbeler J.H."/>
            <person name="Hiessl S."/>
            <person name="Schuldes J."/>
            <person name="Thurmer A."/>
            <person name="Daniel R."/>
            <person name="Steinbuchel A."/>
        </authorList>
    </citation>
    <scope>NUCLEOTIDE SEQUENCE [LARGE SCALE GENOMIC DNA]</scope>
    <source>
        <strain evidence="9">DSM 17166 / LMG 22922 / DPN7</strain>
    </source>
</reference>
<dbReference type="eggNOG" id="COG0410">
    <property type="taxonomic scope" value="Bacteria"/>
</dbReference>
<evidence type="ECO:0000313" key="9">
    <source>
        <dbReference type="Proteomes" id="UP000019095"/>
    </source>
</evidence>
<feature type="domain" description="ABC transporter" evidence="7">
    <location>
        <begin position="6"/>
        <end position="235"/>
    </location>
</feature>
<evidence type="ECO:0000256" key="4">
    <source>
        <dbReference type="ARBA" id="ARBA00022741"/>
    </source>
</evidence>
<evidence type="ECO:0000256" key="1">
    <source>
        <dbReference type="ARBA" id="ARBA00005417"/>
    </source>
</evidence>
<dbReference type="STRING" id="1247726.MIM_c20250"/>
<dbReference type="OrthoDB" id="9776369at2"/>
<gene>
    <name evidence="8" type="ORF">MIM_c20250</name>
</gene>
<evidence type="ECO:0000256" key="5">
    <source>
        <dbReference type="ARBA" id="ARBA00022840"/>
    </source>
</evidence>
<dbReference type="PANTHER" id="PTHR43820">
    <property type="entry name" value="HIGH-AFFINITY BRANCHED-CHAIN AMINO ACID TRANSPORT ATP-BINDING PROTEIN LIVF"/>
    <property type="match status" value="1"/>
</dbReference>
<dbReference type="InterPro" id="IPR017871">
    <property type="entry name" value="ABC_transporter-like_CS"/>
</dbReference>
<dbReference type="CDD" id="cd03224">
    <property type="entry name" value="ABC_TM1139_LivF_branched"/>
    <property type="match status" value="1"/>
</dbReference>
<name>W0PB59_ADVMD</name>
<comment type="similarity">
    <text evidence="1">Belongs to the ABC transporter superfamily.</text>
</comment>
<evidence type="ECO:0000313" key="8">
    <source>
        <dbReference type="EMBL" id="AHG64104.1"/>
    </source>
</evidence>
<keyword evidence="2" id="KW-0813">Transport</keyword>
<dbReference type="GO" id="GO:0016887">
    <property type="term" value="F:ATP hydrolysis activity"/>
    <property type="evidence" value="ECO:0007669"/>
    <property type="project" value="InterPro"/>
</dbReference>
<dbReference type="PANTHER" id="PTHR43820:SF4">
    <property type="entry name" value="HIGH-AFFINITY BRANCHED-CHAIN AMINO ACID TRANSPORT ATP-BINDING PROTEIN LIVF"/>
    <property type="match status" value="1"/>
</dbReference>
<dbReference type="SMART" id="SM00382">
    <property type="entry name" value="AAA"/>
    <property type="match status" value="1"/>
</dbReference>
<keyword evidence="9" id="KW-1185">Reference proteome</keyword>
<dbReference type="PATRIC" id="fig|1247726.3.peg.2228"/>
<dbReference type="GO" id="GO:0015658">
    <property type="term" value="F:branched-chain amino acid transmembrane transporter activity"/>
    <property type="evidence" value="ECO:0007669"/>
    <property type="project" value="TreeGrafter"/>
</dbReference>
<keyword evidence="3" id="KW-1003">Cell membrane</keyword>
<dbReference type="GO" id="GO:0005524">
    <property type="term" value="F:ATP binding"/>
    <property type="evidence" value="ECO:0007669"/>
    <property type="project" value="UniProtKB-KW"/>
</dbReference>
<dbReference type="Proteomes" id="UP000019095">
    <property type="component" value="Chromosome"/>
</dbReference>
<evidence type="ECO:0000259" key="7">
    <source>
        <dbReference type="PROSITE" id="PS50893"/>
    </source>
</evidence>
<dbReference type="InterPro" id="IPR052156">
    <property type="entry name" value="BCAA_Transport_ATP-bd_LivF"/>
</dbReference>
<organism evidence="8 9">
    <name type="scientific">Advenella mimigardefordensis (strain DSM 17166 / LMG 22922 / DPN7)</name>
    <dbReference type="NCBI Taxonomy" id="1247726"/>
    <lineage>
        <taxon>Bacteria</taxon>
        <taxon>Pseudomonadati</taxon>
        <taxon>Pseudomonadota</taxon>
        <taxon>Betaproteobacteria</taxon>
        <taxon>Burkholderiales</taxon>
        <taxon>Alcaligenaceae</taxon>
    </lineage>
</organism>
<dbReference type="PROSITE" id="PS50893">
    <property type="entry name" value="ABC_TRANSPORTER_2"/>
    <property type="match status" value="1"/>
</dbReference>
<dbReference type="PROSITE" id="PS00211">
    <property type="entry name" value="ABC_TRANSPORTER_1"/>
    <property type="match status" value="1"/>
</dbReference>
<dbReference type="InterPro" id="IPR027417">
    <property type="entry name" value="P-loop_NTPase"/>
</dbReference>
<dbReference type="Gene3D" id="3.40.50.300">
    <property type="entry name" value="P-loop containing nucleotide triphosphate hydrolases"/>
    <property type="match status" value="1"/>
</dbReference>
<dbReference type="EMBL" id="CP003915">
    <property type="protein sequence ID" value="AHG64104.1"/>
    <property type="molecule type" value="Genomic_DNA"/>
</dbReference>
<proteinExistence type="inferred from homology"/>
<dbReference type="Pfam" id="PF00005">
    <property type="entry name" value="ABC_tran"/>
    <property type="match status" value="1"/>
</dbReference>
<keyword evidence="4" id="KW-0547">Nucleotide-binding</keyword>
<keyword evidence="6" id="KW-0029">Amino-acid transport</keyword>
<dbReference type="InterPro" id="IPR003439">
    <property type="entry name" value="ABC_transporter-like_ATP-bd"/>
</dbReference>
<keyword evidence="3" id="KW-0472">Membrane</keyword>
<dbReference type="HOGENOM" id="CLU_000604_1_2_4"/>
<evidence type="ECO:0000256" key="2">
    <source>
        <dbReference type="ARBA" id="ARBA00022448"/>
    </source>
</evidence>
<sequence>MNKRILNVHGVSAVYDKVKALHGVSIHVNEGEIVAILGANGAGKTTLLNAISGIVPAAGGEISLGGTPIRGLKPWQLSAHGLIHVPEGREIFPAMSVEDNLRVVDASGNGPDFTVQSVLEMFPRLRERFDQTAGNLSGGEQQMLAIGRGLMARPRLILFDEPSLGLSPLISRHVLATIASLRSQGVSCLLVEQNMRAALKIADRAYVLRVGRVVREGDATDIAQDPDIGEAYLGS</sequence>